<comment type="caution">
    <text evidence="2">The sequence shown here is derived from an EMBL/GenBank/DDBJ whole genome shotgun (WGS) entry which is preliminary data.</text>
</comment>
<evidence type="ECO:0000313" key="3">
    <source>
        <dbReference type="Proteomes" id="UP000019063"/>
    </source>
</evidence>
<gene>
    <name evidence="2" type="ORF">ATO8_04566</name>
</gene>
<dbReference type="Proteomes" id="UP000019063">
    <property type="component" value="Unassembled WGS sequence"/>
</dbReference>
<dbReference type="STRING" id="1379903.ATO8_04566"/>
<sequence>MTFDIPRMIVTAIIIFCVVWLVQHTAMFEGMTRRKRSLVLFGVLFVVLFILNLLWPYGATA</sequence>
<proteinExistence type="predicted"/>
<protein>
    <submittedName>
        <fullName evidence="2">Uncharacterized protein</fullName>
    </submittedName>
</protein>
<dbReference type="AlphaFoldDB" id="W4HMZ5"/>
<keyword evidence="3" id="KW-1185">Reference proteome</keyword>
<dbReference type="RefSeq" id="WP_043842396.1">
    <property type="nucleotide sequence ID" value="NZ_AQQW01000002.1"/>
</dbReference>
<dbReference type="EMBL" id="AQQW01000002">
    <property type="protein sequence ID" value="ETW14137.1"/>
    <property type="molecule type" value="Genomic_DNA"/>
</dbReference>
<feature type="transmembrane region" description="Helical" evidence="1">
    <location>
        <begin position="38"/>
        <end position="58"/>
    </location>
</feature>
<feature type="transmembrane region" description="Helical" evidence="1">
    <location>
        <begin position="6"/>
        <end position="26"/>
    </location>
</feature>
<name>W4HMZ5_9RHOB</name>
<organism evidence="2 3">
    <name type="scientific">Roseivivax marinus</name>
    <dbReference type="NCBI Taxonomy" id="1379903"/>
    <lineage>
        <taxon>Bacteria</taxon>
        <taxon>Pseudomonadati</taxon>
        <taxon>Pseudomonadota</taxon>
        <taxon>Alphaproteobacteria</taxon>
        <taxon>Rhodobacterales</taxon>
        <taxon>Roseobacteraceae</taxon>
        <taxon>Roseivivax</taxon>
    </lineage>
</organism>
<evidence type="ECO:0000256" key="1">
    <source>
        <dbReference type="SAM" id="Phobius"/>
    </source>
</evidence>
<evidence type="ECO:0000313" key="2">
    <source>
        <dbReference type="EMBL" id="ETW14137.1"/>
    </source>
</evidence>
<keyword evidence="1" id="KW-1133">Transmembrane helix</keyword>
<keyword evidence="1" id="KW-0472">Membrane</keyword>
<accession>W4HMZ5</accession>
<keyword evidence="1" id="KW-0812">Transmembrane</keyword>
<reference evidence="2 3" key="1">
    <citation type="journal article" date="2014" name="Antonie Van Leeuwenhoek">
        <title>Roseivivax atlanticus sp. nov., isolated from surface seawater of the Atlantic Ocean.</title>
        <authorList>
            <person name="Li G."/>
            <person name="Lai Q."/>
            <person name="Liu X."/>
            <person name="Sun F."/>
            <person name="Shao Z."/>
        </authorList>
    </citation>
    <scope>NUCLEOTIDE SEQUENCE [LARGE SCALE GENOMIC DNA]</scope>
    <source>
        <strain evidence="2 3">22II-s10s</strain>
    </source>
</reference>